<evidence type="ECO:0000313" key="5">
    <source>
        <dbReference type="Proteomes" id="UP000220611"/>
    </source>
</evidence>
<dbReference type="AlphaFoldDB" id="A0A855A0M4"/>
<name>A0A855A0M4_9FIRM</name>
<keyword evidence="2" id="KW-0812">Transmembrane</keyword>
<accession>A0A855A0M4</accession>
<dbReference type="OrthoDB" id="1766790at2"/>
<evidence type="ECO:0000259" key="3">
    <source>
        <dbReference type="Pfam" id="PF14020"/>
    </source>
</evidence>
<feature type="transmembrane region" description="Helical" evidence="2">
    <location>
        <begin position="98"/>
        <end position="115"/>
    </location>
</feature>
<proteinExistence type="predicted"/>
<feature type="transmembrane region" description="Helical" evidence="2">
    <location>
        <begin position="121"/>
        <end position="142"/>
    </location>
</feature>
<keyword evidence="5" id="KW-1185">Reference proteome</keyword>
<dbReference type="EMBL" id="NOXF01000041">
    <property type="protein sequence ID" value="PEQ23204.1"/>
    <property type="molecule type" value="Genomic_DNA"/>
</dbReference>
<dbReference type="Pfam" id="PF14020">
    <property type="entry name" value="DUF4236"/>
    <property type="match status" value="1"/>
</dbReference>
<feature type="region of interest" description="Disordered" evidence="1">
    <location>
        <begin position="49"/>
        <end position="71"/>
    </location>
</feature>
<sequence>MGLRFRKSVKIAPGVKLNIGKKSVGVSVGGKHGGVSFNSKTGARARISAPGTGLSYSTSLSSGKKRNSKKVNISSNSTYKPITNKKLSDYSPKSQNRFAVVYIVLGILCALMGVGVASISILFGVILILFGVLITISGIAILKKNKTKRSAAQEMQEINPNQDNTANMVYVFITPTGKKYHKDPGCAGEKCIRVDINEAKSKGYTACSKCEHFYFLK</sequence>
<evidence type="ECO:0000256" key="1">
    <source>
        <dbReference type="SAM" id="MobiDB-lite"/>
    </source>
</evidence>
<evidence type="ECO:0000313" key="4">
    <source>
        <dbReference type="EMBL" id="PEQ23204.1"/>
    </source>
</evidence>
<protein>
    <submittedName>
        <fullName evidence="4">DUF4236 domain-containing protein</fullName>
    </submittedName>
</protein>
<organism evidence="4 5">
    <name type="scientific">[Clostridium] leptum DSM 753</name>
    <dbReference type="NCBI Taxonomy" id="428125"/>
    <lineage>
        <taxon>Bacteria</taxon>
        <taxon>Bacillati</taxon>
        <taxon>Bacillota</taxon>
        <taxon>Clostridia</taxon>
        <taxon>Eubacteriales</taxon>
        <taxon>Oscillospiraceae</taxon>
        <taxon>Oscillospiraceae incertae sedis</taxon>
    </lineage>
</organism>
<feature type="domain" description="DUF4236" evidence="3">
    <location>
        <begin position="3"/>
        <end position="57"/>
    </location>
</feature>
<keyword evidence="2" id="KW-0472">Membrane</keyword>
<dbReference type="InterPro" id="IPR025330">
    <property type="entry name" value="DUF4236"/>
</dbReference>
<keyword evidence="2" id="KW-1133">Transmembrane helix</keyword>
<gene>
    <name evidence="4" type="ORF">CH238_15070</name>
</gene>
<evidence type="ECO:0000256" key="2">
    <source>
        <dbReference type="SAM" id="Phobius"/>
    </source>
</evidence>
<dbReference type="Proteomes" id="UP000220611">
    <property type="component" value="Unassembled WGS sequence"/>
</dbReference>
<reference evidence="4 5" key="1">
    <citation type="submission" date="2017-07" db="EMBL/GenBank/DDBJ databases">
        <title>Prevalence of linear plasmids in Cutibacterium (Propionibacterium) acnes isolates obtained from prostatic tissue.</title>
        <authorList>
            <person name="Davidsson S."/>
            <person name="Carlsson J."/>
            <person name="Molling P."/>
            <person name="Andren O."/>
            <person name="Andersson S.-O."/>
            <person name="Brzuszkiewicz E."/>
            <person name="Poehlein A."/>
            <person name="Al-Zeer M."/>
            <person name="Brinkmann V."/>
            <person name="Scavenius C."/>
            <person name="Nazipi S."/>
            <person name="Soderquist B."/>
            <person name="Bruggemann H."/>
        </authorList>
    </citation>
    <scope>NUCLEOTIDE SEQUENCE [LARGE SCALE GENOMIC DNA]</scope>
    <source>
        <strain evidence="4 5">DSM 753</strain>
    </source>
</reference>
<feature type="compositionally biased region" description="Low complexity" evidence="1">
    <location>
        <begin position="51"/>
        <end position="62"/>
    </location>
</feature>
<comment type="caution">
    <text evidence="4">The sequence shown here is derived from an EMBL/GenBank/DDBJ whole genome shotgun (WGS) entry which is preliminary data.</text>
</comment>